<feature type="transmembrane region" description="Helical" evidence="12">
    <location>
        <begin position="54"/>
        <end position="75"/>
    </location>
</feature>
<sequence length="256" mass="28848">MRKKILLLAMLIGLVALLSGCMEINEPINSESEGIWNKYFVYPLSLLITYFAELFNPVNFGLAIVLVTIIIRLVLLPLNVKQIKSSKAMQDIQPELKELQKKYSSKDANTQQKLQQETMALFQKHGVNPLAGCLPIFVQMPILIAIYHAIMRTTEIQTHSFLWFELGAPDPYFILPLVAGAATWFQQKLMMAGSPAAQNPQMMVMLYVMPIMIGVFAIFFPAALALYWVVGNIFMVVQTIFIRKPMMNVSTGGDKK</sequence>
<evidence type="ECO:0000256" key="4">
    <source>
        <dbReference type="ARBA" id="ARBA00022692"/>
    </source>
</evidence>
<comment type="caution">
    <text evidence="14">The sequence shown here is derived from an EMBL/GenBank/DDBJ whole genome shotgun (WGS) entry which is preliminary data.</text>
</comment>
<dbReference type="GO" id="GO:0005886">
    <property type="term" value="C:plasma membrane"/>
    <property type="evidence" value="ECO:0007669"/>
    <property type="project" value="UniProtKB-SubCell"/>
</dbReference>
<comment type="function">
    <text evidence="12">Required for the insertion and/or proper folding and/or complex formation of integral membrane proteins into the membrane. Involved in integration of membrane proteins that insert both dependently and independently of the Sec translocase complex, as well as at least some lipoproteins.</text>
</comment>
<evidence type="ECO:0000256" key="6">
    <source>
        <dbReference type="ARBA" id="ARBA00022927"/>
    </source>
</evidence>
<dbReference type="EMBL" id="WOCA01000004">
    <property type="protein sequence ID" value="MUK88134.1"/>
    <property type="molecule type" value="Genomic_DNA"/>
</dbReference>
<evidence type="ECO:0000256" key="5">
    <source>
        <dbReference type="ARBA" id="ARBA00022729"/>
    </source>
</evidence>
<keyword evidence="2 12" id="KW-0813">Transport</keyword>
<name>A0A6N8FIN7_9BACI</name>
<dbReference type="HAMAP" id="MF_01811">
    <property type="entry name" value="YidC_type2"/>
    <property type="match status" value="1"/>
</dbReference>
<keyword evidence="8 12" id="KW-0472">Membrane</keyword>
<evidence type="ECO:0000256" key="2">
    <source>
        <dbReference type="ARBA" id="ARBA00022448"/>
    </source>
</evidence>
<comment type="subcellular location">
    <subcellularLocation>
        <location evidence="1 12">Cell membrane</location>
        <topology evidence="1 12">Multi-pass membrane protein</topology>
    </subcellularLocation>
</comment>
<evidence type="ECO:0000256" key="12">
    <source>
        <dbReference type="HAMAP-Rule" id="MF_01811"/>
    </source>
</evidence>
<dbReference type="RefSeq" id="WP_155668122.1">
    <property type="nucleotide sequence ID" value="NZ_WOCA01000004.1"/>
</dbReference>
<keyword evidence="5 12" id="KW-0732">Signal</keyword>
<dbReference type="NCBIfam" id="TIGR03592">
    <property type="entry name" value="yidC_oxa1_cterm"/>
    <property type="match status" value="1"/>
</dbReference>
<organism evidence="14 15">
    <name type="scientific">Ornithinibacillus caprae</name>
    <dbReference type="NCBI Taxonomy" id="2678566"/>
    <lineage>
        <taxon>Bacteria</taxon>
        <taxon>Bacillati</taxon>
        <taxon>Bacillota</taxon>
        <taxon>Bacilli</taxon>
        <taxon>Bacillales</taxon>
        <taxon>Bacillaceae</taxon>
        <taxon>Ornithinibacillus</taxon>
    </lineage>
</organism>
<protein>
    <recommendedName>
        <fullName evidence="12">Membrane protein insertase YidC</fullName>
    </recommendedName>
    <alternativeName>
        <fullName evidence="12">Foldase YidC</fullName>
    </alternativeName>
    <alternativeName>
        <fullName evidence="12">Membrane integrase YidC</fullName>
    </alternativeName>
    <alternativeName>
        <fullName evidence="12">Membrane protein YidC</fullName>
    </alternativeName>
</protein>
<reference evidence="14 15" key="1">
    <citation type="submission" date="2019-11" db="EMBL/GenBank/DDBJ databases">
        <authorList>
            <person name="Li X."/>
        </authorList>
    </citation>
    <scope>NUCLEOTIDE SEQUENCE [LARGE SCALE GENOMIC DNA]</scope>
    <source>
        <strain evidence="14 15">L9</strain>
    </source>
</reference>
<keyword evidence="4 12" id="KW-0812">Transmembrane</keyword>
<feature type="transmembrane region" description="Helical" evidence="12">
    <location>
        <begin position="129"/>
        <end position="151"/>
    </location>
</feature>
<keyword evidence="11 12" id="KW-0449">Lipoprotein</keyword>
<dbReference type="InterPro" id="IPR001708">
    <property type="entry name" value="YidC/ALB3/OXA1/COX18"/>
</dbReference>
<proteinExistence type="inferred from homology"/>
<dbReference type="InterPro" id="IPR028055">
    <property type="entry name" value="YidC/Oxa/ALB_C"/>
</dbReference>
<evidence type="ECO:0000256" key="8">
    <source>
        <dbReference type="ARBA" id="ARBA00023136"/>
    </source>
</evidence>
<dbReference type="Proteomes" id="UP000469125">
    <property type="component" value="Unassembled WGS sequence"/>
</dbReference>
<keyword evidence="9" id="KW-0564">Palmitate</keyword>
<feature type="transmembrane region" description="Helical" evidence="12">
    <location>
        <begin position="202"/>
        <end position="219"/>
    </location>
</feature>
<evidence type="ECO:0000256" key="3">
    <source>
        <dbReference type="ARBA" id="ARBA00022475"/>
    </source>
</evidence>
<dbReference type="PROSITE" id="PS51257">
    <property type="entry name" value="PROKAR_LIPOPROTEIN"/>
    <property type="match status" value="1"/>
</dbReference>
<dbReference type="GO" id="GO:0032977">
    <property type="term" value="F:membrane insertase activity"/>
    <property type="evidence" value="ECO:0007669"/>
    <property type="project" value="InterPro"/>
</dbReference>
<evidence type="ECO:0000313" key="15">
    <source>
        <dbReference type="Proteomes" id="UP000469125"/>
    </source>
</evidence>
<dbReference type="PANTHER" id="PTHR12428:SF65">
    <property type="entry name" value="CYTOCHROME C OXIDASE ASSEMBLY PROTEIN COX18, MITOCHONDRIAL"/>
    <property type="match status" value="1"/>
</dbReference>
<dbReference type="Pfam" id="PF02096">
    <property type="entry name" value="60KD_IMP"/>
    <property type="match status" value="1"/>
</dbReference>
<dbReference type="GO" id="GO:0051205">
    <property type="term" value="P:protein insertion into membrane"/>
    <property type="evidence" value="ECO:0007669"/>
    <property type="project" value="TreeGrafter"/>
</dbReference>
<evidence type="ECO:0000256" key="1">
    <source>
        <dbReference type="ARBA" id="ARBA00004651"/>
    </source>
</evidence>
<keyword evidence="3 12" id="KW-1003">Cell membrane</keyword>
<evidence type="ECO:0000256" key="7">
    <source>
        <dbReference type="ARBA" id="ARBA00022989"/>
    </source>
</evidence>
<comment type="similarity">
    <text evidence="12">Belongs to the OXA1/ALB3/YidC family. Type 2 subfamily.</text>
</comment>
<dbReference type="AlphaFoldDB" id="A0A6N8FIN7"/>
<dbReference type="InterPro" id="IPR047196">
    <property type="entry name" value="YidC_ALB_C"/>
</dbReference>
<feature type="transmembrane region" description="Helical" evidence="12">
    <location>
        <begin position="171"/>
        <end position="190"/>
    </location>
</feature>
<evidence type="ECO:0000256" key="10">
    <source>
        <dbReference type="ARBA" id="ARBA00023186"/>
    </source>
</evidence>
<keyword evidence="15" id="KW-1185">Reference proteome</keyword>
<feature type="domain" description="Membrane insertase YidC/Oxa/ALB C-terminal" evidence="13">
    <location>
        <begin position="60"/>
        <end position="244"/>
    </location>
</feature>
<dbReference type="InterPro" id="IPR023060">
    <property type="entry name" value="YidC/YidC1/YidC2_Firmicutes"/>
</dbReference>
<gene>
    <name evidence="12 14" type="primary">yidC</name>
    <name evidence="14" type="ORF">GMD78_06970</name>
</gene>
<keyword evidence="7 12" id="KW-1133">Transmembrane helix</keyword>
<dbReference type="NCBIfam" id="NF002803">
    <property type="entry name" value="PRK02944.1"/>
    <property type="match status" value="1"/>
</dbReference>
<dbReference type="GO" id="GO:0015031">
    <property type="term" value="P:protein transport"/>
    <property type="evidence" value="ECO:0007669"/>
    <property type="project" value="UniProtKB-KW"/>
</dbReference>
<dbReference type="PANTHER" id="PTHR12428">
    <property type="entry name" value="OXA1"/>
    <property type="match status" value="1"/>
</dbReference>
<keyword evidence="6 12" id="KW-0653">Protein transport</keyword>
<evidence type="ECO:0000259" key="13">
    <source>
        <dbReference type="Pfam" id="PF02096"/>
    </source>
</evidence>
<dbReference type="CDD" id="cd20070">
    <property type="entry name" value="5TM_YidC_Alb3"/>
    <property type="match status" value="1"/>
</dbReference>
<accession>A0A6N8FIN7</accession>
<dbReference type="PRINTS" id="PR00701">
    <property type="entry name" value="60KDINNERMP"/>
</dbReference>
<keyword evidence="10 12" id="KW-0143">Chaperone</keyword>
<evidence type="ECO:0000256" key="9">
    <source>
        <dbReference type="ARBA" id="ARBA00023139"/>
    </source>
</evidence>
<evidence type="ECO:0000313" key="14">
    <source>
        <dbReference type="EMBL" id="MUK88134.1"/>
    </source>
</evidence>
<evidence type="ECO:0000256" key="11">
    <source>
        <dbReference type="ARBA" id="ARBA00023288"/>
    </source>
</evidence>